<organism evidence="6 7">
    <name type="scientific">Candidatus Barnesiella excrementipullorum</name>
    <dbReference type="NCBI Taxonomy" id="2838479"/>
    <lineage>
        <taxon>Bacteria</taxon>
        <taxon>Pseudomonadati</taxon>
        <taxon>Bacteroidota</taxon>
        <taxon>Bacteroidia</taxon>
        <taxon>Bacteroidales</taxon>
        <taxon>Barnesiellaceae</taxon>
        <taxon>Barnesiella</taxon>
    </lineage>
</organism>
<proteinExistence type="predicted"/>
<accession>A0A9D1VT16</accession>
<dbReference type="PANTHER" id="PTHR24567:SF74">
    <property type="entry name" value="HTH-TYPE TRANSCRIPTIONAL REGULATOR ARCR"/>
    <property type="match status" value="1"/>
</dbReference>
<dbReference type="GO" id="GO:0003700">
    <property type="term" value="F:DNA-binding transcription factor activity"/>
    <property type="evidence" value="ECO:0007669"/>
    <property type="project" value="TreeGrafter"/>
</dbReference>
<dbReference type="InterPro" id="IPR036390">
    <property type="entry name" value="WH_DNA-bd_sf"/>
</dbReference>
<evidence type="ECO:0000256" key="3">
    <source>
        <dbReference type="ARBA" id="ARBA00023163"/>
    </source>
</evidence>
<dbReference type="Proteomes" id="UP000824246">
    <property type="component" value="Unassembled WGS sequence"/>
</dbReference>
<keyword evidence="3" id="KW-0804">Transcription</keyword>
<dbReference type="Gene3D" id="2.60.120.10">
    <property type="entry name" value="Jelly Rolls"/>
    <property type="match status" value="1"/>
</dbReference>
<dbReference type="InterPro" id="IPR014710">
    <property type="entry name" value="RmlC-like_jellyroll"/>
</dbReference>
<dbReference type="InterPro" id="IPR018490">
    <property type="entry name" value="cNMP-bd_dom_sf"/>
</dbReference>
<dbReference type="Pfam" id="PF00027">
    <property type="entry name" value="cNMP_binding"/>
    <property type="match status" value="1"/>
</dbReference>
<dbReference type="GO" id="GO:0003677">
    <property type="term" value="F:DNA binding"/>
    <property type="evidence" value="ECO:0007669"/>
    <property type="project" value="UniProtKB-KW"/>
</dbReference>
<name>A0A9D1VT16_9BACT</name>
<evidence type="ECO:0000256" key="1">
    <source>
        <dbReference type="ARBA" id="ARBA00023015"/>
    </source>
</evidence>
<dbReference type="CDD" id="cd00038">
    <property type="entry name" value="CAP_ED"/>
    <property type="match status" value="1"/>
</dbReference>
<feature type="domain" description="HTH crp-type" evidence="5">
    <location>
        <begin position="152"/>
        <end position="224"/>
    </location>
</feature>
<dbReference type="GO" id="GO:0005829">
    <property type="term" value="C:cytosol"/>
    <property type="evidence" value="ECO:0007669"/>
    <property type="project" value="TreeGrafter"/>
</dbReference>
<gene>
    <name evidence="6" type="ORF">H9982_07415</name>
</gene>
<evidence type="ECO:0000313" key="6">
    <source>
        <dbReference type="EMBL" id="HIX46035.1"/>
    </source>
</evidence>
<dbReference type="SMART" id="SM00100">
    <property type="entry name" value="cNMP"/>
    <property type="match status" value="1"/>
</dbReference>
<reference evidence="6" key="2">
    <citation type="submission" date="2021-04" db="EMBL/GenBank/DDBJ databases">
        <authorList>
            <person name="Gilroy R."/>
        </authorList>
    </citation>
    <scope>NUCLEOTIDE SEQUENCE</scope>
    <source>
        <strain evidence="6">ChiHjej12B11-16260</strain>
    </source>
</reference>
<feature type="domain" description="Cyclic nucleotide-binding" evidence="4">
    <location>
        <begin position="18"/>
        <end position="106"/>
    </location>
</feature>
<sequence length="233" mass="26711">MVKKSTLESILQNEMSDFWALLDSEEKHVLSDNFVIQNFKKNEIIYCEGDQPLQLMYLLKGKVKVYKKGIGDRNQIIRLIRPGEYFGYRAYFAHGNYVASGAAIEASQVGFLPMKLVEEHVHRNIDLAFFFIRALADNLGQSDTRTVNLTQKHIRGRLAEAIILLYENYGYEPDSQTLNIYLSREDLANLSNMTTSNAIRTLTAFAAEHILVVDGRKITILDEERLRRISKFG</sequence>
<dbReference type="Gene3D" id="1.10.10.10">
    <property type="entry name" value="Winged helix-like DNA-binding domain superfamily/Winged helix DNA-binding domain"/>
    <property type="match status" value="1"/>
</dbReference>
<evidence type="ECO:0000256" key="2">
    <source>
        <dbReference type="ARBA" id="ARBA00023125"/>
    </source>
</evidence>
<dbReference type="PROSITE" id="PS50042">
    <property type="entry name" value="CNMP_BINDING_3"/>
    <property type="match status" value="1"/>
</dbReference>
<protein>
    <submittedName>
        <fullName evidence="6">Crp/Fnr family transcriptional regulator</fullName>
    </submittedName>
</protein>
<dbReference type="Pfam" id="PF13545">
    <property type="entry name" value="HTH_Crp_2"/>
    <property type="match status" value="1"/>
</dbReference>
<comment type="caution">
    <text evidence="6">The sequence shown here is derived from an EMBL/GenBank/DDBJ whole genome shotgun (WGS) entry which is preliminary data.</text>
</comment>
<dbReference type="SUPFAM" id="SSF51206">
    <property type="entry name" value="cAMP-binding domain-like"/>
    <property type="match status" value="1"/>
</dbReference>
<dbReference type="InterPro" id="IPR012318">
    <property type="entry name" value="HTH_CRP"/>
</dbReference>
<dbReference type="InterPro" id="IPR050397">
    <property type="entry name" value="Env_Response_Regulators"/>
</dbReference>
<evidence type="ECO:0000313" key="7">
    <source>
        <dbReference type="Proteomes" id="UP000824246"/>
    </source>
</evidence>
<dbReference type="InterPro" id="IPR036388">
    <property type="entry name" value="WH-like_DNA-bd_sf"/>
</dbReference>
<dbReference type="InterPro" id="IPR000595">
    <property type="entry name" value="cNMP-bd_dom"/>
</dbReference>
<dbReference type="AlphaFoldDB" id="A0A9D1VT16"/>
<dbReference type="SMART" id="SM00419">
    <property type="entry name" value="HTH_CRP"/>
    <property type="match status" value="1"/>
</dbReference>
<dbReference type="PROSITE" id="PS51063">
    <property type="entry name" value="HTH_CRP_2"/>
    <property type="match status" value="1"/>
</dbReference>
<keyword evidence="1" id="KW-0805">Transcription regulation</keyword>
<evidence type="ECO:0000259" key="5">
    <source>
        <dbReference type="PROSITE" id="PS51063"/>
    </source>
</evidence>
<dbReference type="EMBL" id="DXFB01000194">
    <property type="protein sequence ID" value="HIX46035.1"/>
    <property type="molecule type" value="Genomic_DNA"/>
</dbReference>
<dbReference type="PANTHER" id="PTHR24567">
    <property type="entry name" value="CRP FAMILY TRANSCRIPTIONAL REGULATORY PROTEIN"/>
    <property type="match status" value="1"/>
</dbReference>
<dbReference type="SUPFAM" id="SSF46785">
    <property type="entry name" value="Winged helix' DNA-binding domain"/>
    <property type="match status" value="1"/>
</dbReference>
<keyword evidence="2" id="KW-0238">DNA-binding</keyword>
<reference evidence="6" key="1">
    <citation type="journal article" date="2021" name="PeerJ">
        <title>Extensive microbial diversity within the chicken gut microbiome revealed by metagenomics and culture.</title>
        <authorList>
            <person name="Gilroy R."/>
            <person name="Ravi A."/>
            <person name="Getino M."/>
            <person name="Pursley I."/>
            <person name="Horton D.L."/>
            <person name="Alikhan N.F."/>
            <person name="Baker D."/>
            <person name="Gharbi K."/>
            <person name="Hall N."/>
            <person name="Watson M."/>
            <person name="Adriaenssens E.M."/>
            <person name="Foster-Nyarko E."/>
            <person name="Jarju S."/>
            <person name="Secka A."/>
            <person name="Antonio M."/>
            <person name="Oren A."/>
            <person name="Chaudhuri R.R."/>
            <person name="La Ragione R."/>
            <person name="Hildebrand F."/>
            <person name="Pallen M.J."/>
        </authorList>
    </citation>
    <scope>NUCLEOTIDE SEQUENCE</scope>
    <source>
        <strain evidence="6">ChiHjej12B11-16260</strain>
    </source>
</reference>
<evidence type="ECO:0000259" key="4">
    <source>
        <dbReference type="PROSITE" id="PS50042"/>
    </source>
</evidence>